<proteinExistence type="predicted"/>
<reference evidence="2" key="1">
    <citation type="submission" date="2016-11" db="UniProtKB">
        <authorList>
            <consortium name="WormBaseParasite"/>
        </authorList>
    </citation>
    <scope>IDENTIFICATION</scope>
</reference>
<keyword evidence="1" id="KW-1185">Reference proteome</keyword>
<evidence type="ECO:0000313" key="2">
    <source>
        <dbReference type="WBParaSite" id="Hba_02943"/>
    </source>
</evidence>
<dbReference type="Proteomes" id="UP000095283">
    <property type="component" value="Unplaced"/>
</dbReference>
<sequence>MPNFSNILNYINLCIDRTLATSWLRSPKIGRILPQPLKVFPQKTISYLSFPEGSSARAQWLSDGSRNWKIPKDKKNKVVAGMKPSAKTLPGNFFYCSSILVFPCDGLVVKWEDKRRIGSVYASRSVLEFCMFLIAEL</sequence>
<name>A0A1I7WDM3_HETBA</name>
<dbReference type="WBParaSite" id="Hba_02943">
    <property type="protein sequence ID" value="Hba_02943"/>
    <property type="gene ID" value="Hba_02943"/>
</dbReference>
<protein>
    <submittedName>
        <fullName evidence="2">Uncharacterized protein</fullName>
    </submittedName>
</protein>
<dbReference type="AlphaFoldDB" id="A0A1I7WDM3"/>
<accession>A0A1I7WDM3</accession>
<organism evidence="1 2">
    <name type="scientific">Heterorhabditis bacteriophora</name>
    <name type="common">Entomopathogenic nematode worm</name>
    <dbReference type="NCBI Taxonomy" id="37862"/>
    <lineage>
        <taxon>Eukaryota</taxon>
        <taxon>Metazoa</taxon>
        <taxon>Ecdysozoa</taxon>
        <taxon>Nematoda</taxon>
        <taxon>Chromadorea</taxon>
        <taxon>Rhabditida</taxon>
        <taxon>Rhabditina</taxon>
        <taxon>Rhabditomorpha</taxon>
        <taxon>Strongyloidea</taxon>
        <taxon>Heterorhabditidae</taxon>
        <taxon>Heterorhabditis</taxon>
    </lineage>
</organism>
<evidence type="ECO:0000313" key="1">
    <source>
        <dbReference type="Proteomes" id="UP000095283"/>
    </source>
</evidence>